<gene>
    <name evidence="1" type="ORF">QOZ94_001730</name>
</gene>
<dbReference type="RefSeq" id="WP_237344675.1">
    <property type="nucleotide sequence ID" value="NZ_JABWGX010000005.1"/>
</dbReference>
<protein>
    <submittedName>
        <fullName evidence="1">Uncharacterized protein</fullName>
    </submittedName>
</protein>
<proteinExistence type="predicted"/>
<evidence type="ECO:0000313" key="2">
    <source>
        <dbReference type="Proteomes" id="UP001241747"/>
    </source>
</evidence>
<keyword evidence="2" id="KW-1185">Reference proteome</keyword>
<evidence type="ECO:0000313" key="1">
    <source>
        <dbReference type="EMBL" id="MDQ0504948.1"/>
    </source>
</evidence>
<comment type="caution">
    <text evidence="1">The sequence shown here is derived from an EMBL/GenBank/DDBJ whole genome shotgun (WGS) entry which is preliminary data.</text>
</comment>
<organism evidence="1 2">
    <name type="scientific">Xanthobacter agilis</name>
    <dbReference type="NCBI Taxonomy" id="47492"/>
    <lineage>
        <taxon>Bacteria</taxon>
        <taxon>Pseudomonadati</taxon>
        <taxon>Pseudomonadota</taxon>
        <taxon>Alphaproteobacteria</taxon>
        <taxon>Hyphomicrobiales</taxon>
        <taxon>Xanthobacteraceae</taxon>
        <taxon>Xanthobacter</taxon>
    </lineage>
</organism>
<dbReference type="EMBL" id="JAUSVY010000003">
    <property type="protein sequence ID" value="MDQ0504948.1"/>
    <property type="molecule type" value="Genomic_DNA"/>
</dbReference>
<name>A0ABU0LCT5_XANAG</name>
<reference evidence="1 2" key="1">
    <citation type="submission" date="2023-07" db="EMBL/GenBank/DDBJ databases">
        <title>Genomic Encyclopedia of Type Strains, Phase IV (KMG-IV): sequencing the most valuable type-strain genomes for metagenomic binning, comparative biology and taxonomic classification.</title>
        <authorList>
            <person name="Goeker M."/>
        </authorList>
    </citation>
    <scope>NUCLEOTIDE SEQUENCE [LARGE SCALE GENOMIC DNA]</scope>
    <source>
        <strain evidence="1 2">DSM 3770</strain>
    </source>
</reference>
<accession>A0ABU0LCT5</accession>
<sequence>MGGATAAAAAAEHYMTLGLPLFEPYRVGIATLDIDGGKVTGTLAAPVGDPRPALPIIGTVSDGALKLTVGTGSDAYTLGFSEDERGLHQVWEETLSVGDLERVVLFRPSADFSDTALALQHLGEDWCGQVYGGLALVLRAETLKSMASPPAALADLDVSATSLTHGAVKAKLKDLWSRLRLASHGGDDIAIDVAVPVGTEAATAKALRAEPALAAVTLPNACTEMALVVVPKAKLSDGGTVSDVKLKTYLERALNRLLSGAQAEGSSVGGRKFKLSGATVAKGANGVPVFTAQVTGESDAVRLAKGGWDQFTLSVTPVVTATDTGDTLSLIPTVSDVRTAPRSGAQVPPESAFKPVDDEAVSIGITHRLVSWLAAAEGSRCDFLTRAGFDEPDGAYSCTNAALDDVAHASDN</sequence>
<dbReference type="Proteomes" id="UP001241747">
    <property type="component" value="Unassembled WGS sequence"/>
</dbReference>